<dbReference type="EMBL" id="GBRH01235084">
    <property type="protein sequence ID" value="JAD62811.1"/>
    <property type="molecule type" value="Transcribed_RNA"/>
</dbReference>
<reference evidence="1" key="1">
    <citation type="submission" date="2014-09" db="EMBL/GenBank/DDBJ databases">
        <authorList>
            <person name="Magalhaes I.L.F."/>
            <person name="Oliveira U."/>
            <person name="Santos F.R."/>
            <person name="Vidigal T.H.D.A."/>
            <person name="Brescovit A.D."/>
            <person name="Santos A.J."/>
        </authorList>
    </citation>
    <scope>NUCLEOTIDE SEQUENCE</scope>
    <source>
        <tissue evidence="1">Shoot tissue taken approximately 20 cm above the soil surface</tissue>
    </source>
</reference>
<dbReference type="AlphaFoldDB" id="A0A0A9BHH0"/>
<proteinExistence type="predicted"/>
<sequence>MVLQAGDVPQRGWHGVHLPTGQRSCCFWKIRFDLTILHLRWRLEKIVHAHRSRSGIR</sequence>
<organism evidence="1">
    <name type="scientific">Arundo donax</name>
    <name type="common">Giant reed</name>
    <name type="synonym">Donax arundinaceus</name>
    <dbReference type="NCBI Taxonomy" id="35708"/>
    <lineage>
        <taxon>Eukaryota</taxon>
        <taxon>Viridiplantae</taxon>
        <taxon>Streptophyta</taxon>
        <taxon>Embryophyta</taxon>
        <taxon>Tracheophyta</taxon>
        <taxon>Spermatophyta</taxon>
        <taxon>Magnoliopsida</taxon>
        <taxon>Liliopsida</taxon>
        <taxon>Poales</taxon>
        <taxon>Poaceae</taxon>
        <taxon>PACMAD clade</taxon>
        <taxon>Arundinoideae</taxon>
        <taxon>Arundineae</taxon>
        <taxon>Arundo</taxon>
    </lineage>
</organism>
<protein>
    <submittedName>
        <fullName evidence="1">Uncharacterized protein</fullName>
    </submittedName>
</protein>
<evidence type="ECO:0000313" key="1">
    <source>
        <dbReference type="EMBL" id="JAD62811.1"/>
    </source>
</evidence>
<accession>A0A0A9BHH0</accession>
<name>A0A0A9BHH0_ARUDO</name>
<reference evidence="1" key="2">
    <citation type="journal article" date="2015" name="Data Brief">
        <title>Shoot transcriptome of the giant reed, Arundo donax.</title>
        <authorList>
            <person name="Barrero R.A."/>
            <person name="Guerrero F.D."/>
            <person name="Moolhuijzen P."/>
            <person name="Goolsby J.A."/>
            <person name="Tidwell J."/>
            <person name="Bellgard S.E."/>
            <person name="Bellgard M.I."/>
        </authorList>
    </citation>
    <scope>NUCLEOTIDE SEQUENCE</scope>
    <source>
        <tissue evidence="1">Shoot tissue taken approximately 20 cm above the soil surface</tissue>
    </source>
</reference>